<comment type="caution">
    <text evidence="2">The sequence shown here is derived from an EMBL/GenBank/DDBJ whole genome shotgun (WGS) entry which is preliminary data.</text>
</comment>
<protein>
    <submittedName>
        <fullName evidence="2">Uncharacterized protein</fullName>
    </submittedName>
</protein>
<name>A0A835R7A3_VANPL</name>
<evidence type="ECO:0000313" key="2">
    <source>
        <dbReference type="EMBL" id="KAG0485749.1"/>
    </source>
</evidence>
<reference evidence="2 3" key="1">
    <citation type="journal article" date="2020" name="Nat. Food">
        <title>A phased Vanilla planifolia genome enables genetic improvement of flavour and production.</title>
        <authorList>
            <person name="Hasing T."/>
            <person name="Tang H."/>
            <person name="Brym M."/>
            <person name="Khazi F."/>
            <person name="Huang T."/>
            <person name="Chambers A.H."/>
        </authorList>
    </citation>
    <scope>NUCLEOTIDE SEQUENCE [LARGE SCALE GENOMIC DNA]</scope>
    <source>
        <tissue evidence="2">Leaf</tissue>
    </source>
</reference>
<proteinExistence type="predicted"/>
<dbReference type="EMBL" id="JADCNL010000004">
    <property type="protein sequence ID" value="KAG0485749.1"/>
    <property type="molecule type" value="Genomic_DNA"/>
</dbReference>
<gene>
    <name evidence="2" type="ORF">HPP92_009828</name>
</gene>
<evidence type="ECO:0000313" key="3">
    <source>
        <dbReference type="Proteomes" id="UP000636800"/>
    </source>
</evidence>
<feature type="region of interest" description="Disordered" evidence="1">
    <location>
        <begin position="1"/>
        <end position="23"/>
    </location>
</feature>
<accession>A0A835R7A3</accession>
<sequence length="96" mass="11078">MSSAKSMEEGKKRVTEDSDERKVKNAKACITILNLLEEHLVKGIVRLGTTVLMTQRIPLSQAPAPIRQEHQVSKRCNGKNEFRFERWCSRRRVQAK</sequence>
<keyword evidence="3" id="KW-1185">Reference proteome</keyword>
<dbReference type="OrthoDB" id="1921208at2759"/>
<evidence type="ECO:0000256" key="1">
    <source>
        <dbReference type="SAM" id="MobiDB-lite"/>
    </source>
</evidence>
<dbReference type="AlphaFoldDB" id="A0A835R7A3"/>
<organism evidence="2 3">
    <name type="scientific">Vanilla planifolia</name>
    <name type="common">Vanilla</name>
    <dbReference type="NCBI Taxonomy" id="51239"/>
    <lineage>
        <taxon>Eukaryota</taxon>
        <taxon>Viridiplantae</taxon>
        <taxon>Streptophyta</taxon>
        <taxon>Embryophyta</taxon>
        <taxon>Tracheophyta</taxon>
        <taxon>Spermatophyta</taxon>
        <taxon>Magnoliopsida</taxon>
        <taxon>Liliopsida</taxon>
        <taxon>Asparagales</taxon>
        <taxon>Orchidaceae</taxon>
        <taxon>Vanilloideae</taxon>
        <taxon>Vanilleae</taxon>
        <taxon>Vanilla</taxon>
    </lineage>
</organism>
<dbReference type="Proteomes" id="UP000636800">
    <property type="component" value="Unassembled WGS sequence"/>
</dbReference>